<dbReference type="AlphaFoldDB" id="A0A3F3PMY8"/>
<name>A0A3F3PMY8_9EURO</name>
<organism evidence="1 2">
    <name type="scientific">Aspergillus welwitschiae</name>
    <dbReference type="NCBI Taxonomy" id="1341132"/>
    <lineage>
        <taxon>Eukaryota</taxon>
        <taxon>Fungi</taxon>
        <taxon>Dikarya</taxon>
        <taxon>Ascomycota</taxon>
        <taxon>Pezizomycotina</taxon>
        <taxon>Eurotiomycetes</taxon>
        <taxon>Eurotiomycetidae</taxon>
        <taxon>Eurotiales</taxon>
        <taxon>Aspergillaceae</taxon>
        <taxon>Aspergillus</taxon>
        <taxon>Aspergillus subgen. Circumdati</taxon>
    </lineage>
</organism>
<evidence type="ECO:0000313" key="1">
    <source>
        <dbReference type="EMBL" id="RDH28287.1"/>
    </source>
</evidence>
<dbReference type="EMBL" id="KZ852078">
    <property type="protein sequence ID" value="RDH28287.1"/>
    <property type="molecule type" value="Genomic_DNA"/>
</dbReference>
<evidence type="ECO:0000313" key="2">
    <source>
        <dbReference type="Proteomes" id="UP000253729"/>
    </source>
</evidence>
<gene>
    <name evidence="1" type="ORF">BDQ94DRAFT_152467</name>
</gene>
<protein>
    <submittedName>
        <fullName evidence="1">Uncharacterized protein</fullName>
    </submittedName>
</protein>
<dbReference type="RefSeq" id="XP_026621309.1">
    <property type="nucleotide sequence ID" value="XM_026767977.1"/>
</dbReference>
<proteinExistence type="predicted"/>
<dbReference type="Proteomes" id="UP000253729">
    <property type="component" value="Unassembled WGS sequence"/>
</dbReference>
<sequence length="97" mass="10979">MKGAVLPIRNFLSSALWAKAACFFNLPCAGKTHARSGVPGLVPFFFSFPDRLSCEEYWKWLILVYPYPCLNGVSHTGVEPCRRQRWLQGKTSEQAPM</sequence>
<reference evidence="1 2" key="1">
    <citation type="submission" date="2018-07" db="EMBL/GenBank/DDBJ databases">
        <title>The genomes of Aspergillus section Nigri reveals drivers in fungal speciation.</title>
        <authorList>
            <consortium name="DOE Joint Genome Institute"/>
            <person name="Vesth T.C."/>
            <person name="Nybo J."/>
            <person name="Theobald S."/>
            <person name="Brandl J."/>
            <person name="Frisvad J.C."/>
            <person name="Nielsen K.F."/>
            <person name="Lyhne E.K."/>
            <person name="Kogle M.E."/>
            <person name="Kuo A."/>
            <person name="Riley R."/>
            <person name="Clum A."/>
            <person name="Nolan M."/>
            <person name="Lipzen A."/>
            <person name="Salamov A."/>
            <person name="Henrissat B."/>
            <person name="Wiebenga A."/>
            <person name="De vries R.P."/>
            <person name="Grigoriev I.V."/>
            <person name="Mortensen U.H."/>
            <person name="Andersen M.R."/>
            <person name="Baker S.E."/>
        </authorList>
    </citation>
    <scope>NUCLEOTIDE SEQUENCE [LARGE SCALE GENOMIC DNA]</scope>
    <source>
        <strain evidence="1 2">CBS 139.54b</strain>
    </source>
</reference>
<keyword evidence="2" id="KW-1185">Reference proteome</keyword>
<accession>A0A3F3PMY8</accession>
<dbReference type="GeneID" id="38136333"/>